<keyword evidence="3 6" id="KW-0347">Helicase</keyword>
<dbReference type="Gene3D" id="1.10.486.10">
    <property type="entry name" value="PCRA, domain 4"/>
    <property type="match status" value="1"/>
</dbReference>
<dbReference type="PROSITE" id="PS51217">
    <property type="entry name" value="UVRD_HELICASE_CTER"/>
    <property type="match status" value="1"/>
</dbReference>
<dbReference type="EMBL" id="JBHSNP010000011">
    <property type="protein sequence ID" value="MFC5603163.1"/>
    <property type="molecule type" value="Genomic_DNA"/>
</dbReference>
<evidence type="ECO:0000256" key="3">
    <source>
        <dbReference type="ARBA" id="ARBA00022806"/>
    </source>
</evidence>
<keyword evidence="4" id="KW-0067">ATP-binding</keyword>
<feature type="domain" description="UvrD-like helicase C-terminal" evidence="5">
    <location>
        <begin position="1"/>
        <end position="223"/>
    </location>
</feature>
<sequence>MSETINSQVEIGKAKYNDFAILYRANYNSRSVEQGFMKANIPYTMYSGFKFFQRAEIKDCIAYLKMIVYADDLSLLRTINNPKRSFGKTKLKFLKEKSEAESLSYYETLLKYQEEVSFTKTKVKQFIDTIDKYKKTYKTLTISELLRELLDKSGYDEELCLSGDQERIDNVSELLSSIVNMEEEYGEKLELDDYLQQIALFSDNDREANKNSVKLMTIHTAKGLEFPYVFLVSFNDGILPSYRSLDKGNKIGLEEERRLAYVAITRAMKGFYMTESEGFTNYGKRKVPSRFIFEIKQTLFTRVGVLEQELIEEAMESFKDTEQKNEIKSTSIFQLNDSISHPVFGKGTVKEINTKENQYLIHFIDKDITRPISISFKGLDKDIKY</sequence>
<dbReference type="PANTHER" id="PTHR11070">
    <property type="entry name" value="UVRD / RECB / PCRA DNA HELICASE FAMILY MEMBER"/>
    <property type="match status" value="1"/>
</dbReference>
<evidence type="ECO:0000259" key="5">
    <source>
        <dbReference type="PROSITE" id="PS51217"/>
    </source>
</evidence>
<gene>
    <name evidence="6" type="ORF">ACFPTP_07990</name>
</gene>
<dbReference type="EC" id="3.6.4.-" evidence="6"/>
<accession>A0ABW0TXM5</accession>
<name>A0ABW0TXM5_9BACL</name>
<reference evidence="7" key="1">
    <citation type="journal article" date="2019" name="Int. J. Syst. Evol. Microbiol.">
        <title>The Global Catalogue of Microorganisms (GCM) 10K type strain sequencing project: providing services to taxonomists for standard genome sequencing and annotation.</title>
        <authorList>
            <consortium name="The Broad Institute Genomics Platform"/>
            <consortium name="The Broad Institute Genome Sequencing Center for Infectious Disease"/>
            <person name="Wu L."/>
            <person name="Ma J."/>
        </authorList>
    </citation>
    <scope>NUCLEOTIDE SEQUENCE [LARGE SCALE GENOMIC DNA]</scope>
    <source>
        <strain evidence="7">KACC 11299</strain>
    </source>
</reference>
<keyword evidence="2 6" id="KW-0378">Hydrolase</keyword>
<dbReference type="Pfam" id="PF13361">
    <property type="entry name" value="UvrD_C"/>
    <property type="match status" value="1"/>
</dbReference>
<comment type="caution">
    <text evidence="6">The sequence shown here is derived from an EMBL/GenBank/DDBJ whole genome shotgun (WGS) entry which is preliminary data.</text>
</comment>
<evidence type="ECO:0000256" key="4">
    <source>
        <dbReference type="ARBA" id="ARBA00022840"/>
    </source>
</evidence>
<dbReference type="GO" id="GO:0004386">
    <property type="term" value="F:helicase activity"/>
    <property type="evidence" value="ECO:0007669"/>
    <property type="project" value="UniProtKB-KW"/>
</dbReference>
<evidence type="ECO:0000256" key="2">
    <source>
        <dbReference type="ARBA" id="ARBA00022801"/>
    </source>
</evidence>
<dbReference type="PANTHER" id="PTHR11070:SF2">
    <property type="entry name" value="ATP-DEPENDENT DNA HELICASE SRS2"/>
    <property type="match status" value="1"/>
</dbReference>
<keyword evidence="1" id="KW-0547">Nucleotide-binding</keyword>
<dbReference type="Gene3D" id="3.40.50.300">
    <property type="entry name" value="P-loop containing nucleotide triphosphate hydrolases"/>
    <property type="match status" value="1"/>
</dbReference>
<evidence type="ECO:0000313" key="7">
    <source>
        <dbReference type="Proteomes" id="UP001596071"/>
    </source>
</evidence>
<proteinExistence type="predicted"/>
<dbReference type="InterPro" id="IPR027417">
    <property type="entry name" value="P-loop_NTPase"/>
</dbReference>
<evidence type="ECO:0000256" key="1">
    <source>
        <dbReference type="ARBA" id="ARBA00022741"/>
    </source>
</evidence>
<evidence type="ECO:0000313" key="6">
    <source>
        <dbReference type="EMBL" id="MFC5603163.1"/>
    </source>
</evidence>
<dbReference type="Proteomes" id="UP001596071">
    <property type="component" value="Unassembled WGS sequence"/>
</dbReference>
<dbReference type="GO" id="GO:0016787">
    <property type="term" value="F:hydrolase activity"/>
    <property type="evidence" value="ECO:0007669"/>
    <property type="project" value="UniProtKB-KW"/>
</dbReference>
<protein>
    <submittedName>
        <fullName evidence="6">ATP-dependent helicase</fullName>
        <ecNumber evidence="6">3.6.4.-</ecNumber>
    </submittedName>
</protein>
<organism evidence="6 7">
    <name type="scientific">Sporosarcina koreensis</name>
    <dbReference type="NCBI Taxonomy" id="334735"/>
    <lineage>
        <taxon>Bacteria</taxon>
        <taxon>Bacillati</taxon>
        <taxon>Bacillota</taxon>
        <taxon>Bacilli</taxon>
        <taxon>Bacillales</taxon>
        <taxon>Caryophanaceae</taxon>
        <taxon>Sporosarcina</taxon>
    </lineage>
</organism>
<dbReference type="InterPro" id="IPR000212">
    <property type="entry name" value="DNA_helicase_UvrD/REP"/>
</dbReference>
<keyword evidence="7" id="KW-1185">Reference proteome</keyword>
<dbReference type="SUPFAM" id="SSF52540">
    <property type="entry name" value="P-loop containing nucleoside triphosphate hydrolases"/>
    <property type="match status" value="1"/>
</dbReference>
<dbReference type="RefSeq" id="WP_381444210.1">
    <property type="nucleotide sequence ID" value="NZ_JBHSNP010000011.1"/>
</dbReference>
<dbReference type="InterPro" id="IPR014017">
    <property type="entry name" value="DNA_helicase_UvrD-like_C"/>
</dbReference>